<proteinExistence type="predicted"/>
<dbReference type="STRING" id="936155.HFELIS_10250"/>
<protein>
    <recommendedName>
        <fullName evidence="4">50S ribosomal protein L22</fullName>
    </recommendedName>
</protein>
<name>E7ACZ1_HELFC</name>
<accession>E7ACZ1</accession>
<keyword evidence="3" id="KW-1185">Reference proteome</keyword>
<dbReference type="EMBL" id="FQ670179">
    <property type="protein sequence ID" value="CBY83109.1"/>
    <property type="molecule type" value="Genomic_DNA"/>
</dbReference>
<dbReference type="HOGENOM" id="CLU_088193_1_0_7"/>
<dbReference type="GeneID" id="36134270"/>
<evidence type="ECO:0000256" key="1">
    <source>
        <dbReference type="SAM" id="Phobius"/>
    </source>
</evidence>
<dbReference type="KEGG" id="hfe:HFELIS_10250"/>
<dbReference type="OrthoDB" id="5334020at2"/>
<dbReference type="Proteomes" id="UP000007934">
    <property type="component" value="Chromosome"/>
</dbReference>
<organism evidence="2 3">
    <name type="scientific">Helicobacter felis (strain ATCC 49179 / CCUG 28539 / NCTC 12436 / CS1)</name>
    <dbReference type="NCBI Taxonomy" id="936155"/>
    <lineage>
        <taxon>Bacteria</taxon>
        <taxon>Pseudomonadati</taxon>
        <taxon>Campylobacterota</taxon>
        <taxon>Epsilonproteobacteria</taxon>
        <taxon>Campylobacterales</taxon>
        <taxon>Helicobacteraceae</taxon>
        <taxon>Helicobacter</taxon>
    </lineage>
</organism>
<dbReference type="eggNOG" id="COG4649">
    <property type="taxonomic scope" value="Bacteria"/>
</dbReference>
<dbReference type="AlphaFoldDB" id="E7ACZ1"/>
<dbReference type="RefSeq" id="WP_013469475.1">
    <property type="nucleotide sequence ID" value="NC_014810.2"/>
</dbReference>
<keyword evidence="1" id="KW-0472">Membrane</keyword>
<feature type="transmembrane region" description="Helical" evidence="1">
    <location>
        <begin position="34"/>
        <end position="51"/>
    </location>
</feature>
<keyword evidence="1" id="KW-0812">Transmembrane</keyword>
<gene>
    <name evidence="2" type="ordered locus">Hfelis_10250</name>
</gene>
<evidence type="ECO:0000313" key="3">
    <source>
        <dbReference type="Proteomes" id="UP000007934"/>
    </source>
</evidence>
<reference evidence="2 3" key="1">
    <citation type="journal article" date="2011" name="Genome Biol. Evol.">
        <title>Comparative whole genome sequence analysis of the carcinogenic bacterial model pathogen Helicobacter felis.</title>
        <authorList>
            <person name="Arnold I.C."/>
            <person name="Zigova Z."/>
            <person name="Holden M."/>
            <person name="Lawley T.D."/>
            <person name="Rad R."/>
            <person name="Dougan G."/>
            <person name="Falkow S."/>
            <person name="Bentley S.D."/>
            <person name="Muller A."/>
        </authorList>
    </citation>
    <scope>NUCLEOTIDE SEQUENCE [LARGE SCALE GENOMIC DNA]</scope>
    <source>
        <strain evidence="3">ATCC 49179 / CCUG 28539 / NCTC 12436 / CS1</strain>
    </source>
</reference>
<evidence type="ECO:0000313" key="2">
    <source>
        <dbReference type="EMBL" id="CBY83109.1"/>
    </source>
</evidence>
<sequence>MDIKENLKQVKEEFRGDEKILESAFRIERLYKKYKIFLWLAVIGVGLWWGYTRFLEYQENQARAQITRLYNEVVANPNNLALRNELKQKALPLYNLYTYAQALKKSDVAVLKELAQSKDSIVAPLARYYVASFSRDLKALQEVRLEGMQAWIALQRAYLTLQTHPNSNLTSILAPITPDSSLYQIANVLRHYNPPLAKEKK</sequence>
<keyword evidence="1" id="KW-1133">Transmembrane helix</keyword>
<evidence type="ECO:0008006" key="4">
    <source>
        <dbReference type="Google" id="ProtNLM"/>
    </source>
</evidence>